<evidence type="ECO:0000313" key="7">
    <source>
        <dbReference type="EMBL" id="MCJ7857180.1"/>
    </source>
</evidence>
<dbReference type="EMBL" id="JALIEA010000005">
    <property type="protein sequence ID" value="MCJ7857180.1"/>
    <property type="molecule type" value="Genomic_DNA"/>
</dbReference>
<dbReference type="SUPFAM" id="SSF53474">
    <property type="entry name" value="alpha/beta-Hydrolases"/>
    <property type="match status" value="1"/>
</dbReference>
<dbReference type="PANTHER" id="PTHR43248">
    <property type="entry name" value="2-SUCCINYL-6-HYDROXY-2,4-CYCLOHEXADIENE-1-CARBOXYLATE SYNTHASE"/>
    <property type="match status" value="1"/>
</dbReference>
<dbReference type="Pfam" id="PF08386">
    <property type="entry name" value="Abhydrolase_4"/>
    <property type="match status" value="1"/>
</dbReference>
<dbReference type="InterPro" id="IPR000073">
    <property type="entry name" value="AB_hydrolase_1"/>
</dbReference>
<evidence type="ECO:0000256" key="2">
    <source>
        <dbReference type="ARBA" id="ARBA00022729"/>
    </source>
</evidence>
<evidence type="ECO:0000259" key="6">
    <source>
        <dbReference type="Pfam" id="PF08386"/>
    </source>
</evidence>
<accession>A0A9X1WEF9</accession>
<dbReference type="InterPro" id="IPR013595">
    <property type="entry name" value="Pept_S33_TAP-like_C"/>
</dbReference>
<dbReference type="InterPro" id="IPR051601">
    <property type="entry name" value="Serine_prot/Carboxylest_S33"/>
</dbReference>
<feature type="chain" id="PRO_5040919399" evidence="4">
    <location>
        <begin position="20"/>
        <end position="529"/>
    </location>
</feature>
<organism evidence="7 8">
    <name type="scientific">Corynebacterium kalidii</name>
    <dbReference type="NCBI Taxonomy" id="2931982"/>
    <lineage>
        <taxon>Bacteria</taxon>
        <taxon>Bacillati</taxon>
        <taxon>Actinomycetota</taxon>
        <taxon>Actinomycetes</taxon>
        <taxon>Mycobacteriales</taxon>
        <taxon>Corynebacteriaceae</taxon>
        <taxon>Corynebacterium</taxon>
    </lineage>
</organism>
<gene>
    <name evidence="7" type="ORF">MUN33_00380</name>
</gene>
<feature type="domain" description="Peptidase S33 tripeptidyl aminopeptidase-like C-terminal" evidence="6">
    <location>
        <begin position="438"/>
        <end position="520"/>
    </location>
</feature>
<dbReference type="Proteomes" id="UP001139207">
    <property type="component" value="Unassembled WGS sequence"/>
</dbReference>
<evidence type="ECO:0000259" key="5">
    <source>
        <dbReference type="Pfam" id="PF00561"/>
    </source>
</evidence>
<feature type="signal peptide" evidence="4">
    <location>
        <begin position="1"/>
        <end position="19"/>
    </location>
</feature>
<sequence>MSAVLATLAVTAGGLPVAAAGTAVDAPTGGVARPAVSDEITWEACPELVTVETAECGRVDVPMYHADPDGAEISVGFVRIPASDPDSRRGALFGNPGGPGGDGYSFFGYDGEGAMSWPEELRSEWDLVAVQPRGLTGSTPVDCDHDPGFDPVRAQLEPGAYLKAACETGTPGYTDALNTSETADDWDDVRAALGEDSISLLGLSYGTHLASTYATKYPDRTDRTVLDSGFDTKRAWAGVLDDQSGGYTGALHDFLQWTADNNDTYGLGETPLEVYRAWSRVVVEESGTNPTVVPPPAQVGDLPQGLQWAGQPAADVLTATGHPRAQLENLFRMVSAPGAVQSTSMTLALTRMMLPSPNSWGTLAGMVAGTEDVPDIDELAAQAQDPSATVPVYMQAMVICNENQVAPDYTRIPGAVWNGMVVQDPFVAPGDMAAAGISCSGTTPDAPFVDINGDGLDTRPLQIQGTGDPQTVYRTHRPMAEAMTSHVITVDGPGHAQVGVGNTVVDDAVVEYLRTGHTDVTSAPSRPIG</sequence>
<keyword evidence="3 7" id="KW-0378">Hydrolase</keyword>
<feature type="domain" description="AB hydrolase-1" evidence="5">
    <location>
        <begin position="96"/>
        <end position="247"/>
    </location>
</feature>
<dbReference type="Pfam" id="PF00561">
    <property type="entry name" value="Abhydrolase_1"/>
    <property type="match status" value="1"/>
</dbReference>
<proteinExistence type="inferred from homology"/>
<protein>
    <submittedName>
        <fullName evidence="7">Alpha/beta hydrolase</fullName>
    </submittedName>
</protein>
<dbReference type="AlphaFoldDB" id="A0A9X1WEF9"/>
<comment type="caution">
    <text evidence="7">The sequence shown here is derived from an EMBL/GenBank/DDBJ whole genome shotgun (WGS) entry which is preliminary data.</text>
</comment>
<dbReference type="Gene3D" id="3.40.50.1820">
    <property type="entry name" value="alpha/beta hydrolase"/>
    <property type="match status" value="1"/>
</dbReference>
<evidence type="ECO:0000313" key="8">
    <source>
        <dbReference type="Proteomes" id="UP001139207"/>
    </source>
</evidence>
<dbReference type="PANTHER" id="PTHR43248:SF29">
    <property type="entry name" value="TRIPEPTIDYL AMINOPEPTIDASE"/>
    <property type="match status" value="1"/>
</dbReference>
<dbReference type="GO" id="GO:0016787">
    <property type="term" value="F:hydrolase activity"/>
    <property type="evidence" value="ECO:0007669"/>
    <property type="project" value="UniProtKB-KW"/>
</dbReference>
<keyword evidence="2 4" id="KW-0732">Signal</keyword>
<comment type="similarity">
    <text evidence="1">Belongs to the peptidase S33 family.</text>
</comment>
<dbReference type="InterPro" id="IPR029058">
    <property type="entry name" value="AB_hydrolase_fold"/>
</dbReference>
<dbReference type="RefSeq" id="WP_244802932.1">
    <property type="nucleotide sequence ID" value="NZ_JALIEA010000005.1"/>
</dbReference>
<name>A0A9X1WEF9_9CORY</name>
<keyword evidence="8" id="KW-1185">Reference proteome</keyword>
<evidence type="ECO:0000256" key="1">
    <source>
        <dbReference type="ARBA" id="ARBA00010088"/>
    </source>
</evidence>
<reference evidence="7" key="1">
    <citation type="submission" date="2022-04" db="EMBL/GenBank/DDBJ databases">
        <title>Corynebacterium kalidii LD5P10.</title>
        <authorList>
            <person name="Sun J.Q."/>
        </authorList>
    </citation>
    <scope>NUCLEOTIDE SEQUENCE</scope>
    <source>
        <strain evidence="7">LD5P10</strain>
    </source>
</reference>
<evidence type="ECO:0000256" key="3">
    <source>
        <dbReference type="ARBA" id="ARBA00022801"/>
    </source>
</evidence>
<evidence type="ECO:0000256" key="4">
    <source>
        <dbReference type="SAM" id="SignalP"/>
    </source>
</evidence>